<feature type="domain" description="AMP-dependent synthetase/ligase" evidence="1">
    <location>
        <begin position="10"/>
        <end position="347"/>
    </location>
</feature>
<protein>
    <submittedName>
        <fullName evidence="2">AMP-binding protein</fullName>
    </submittedName>
</protein>
<proteinExistence type="predicted"/>
<comment type="caution">
    <text evidence="2">The sequence shown here is derived from an EMBL/GenBank/DDBJ whole genome shotgun (WGS) entry which is preliminary data.</text>
</comment>
<keyword evidence="3" id="KW-1185">Reference proteome</keyword>
<dbReference type="PANTHER" id="PTHR43767:SF1">
    <property type="entry name" value="NONRIBOSOMAL PEPTIDE SYNTHASE PES1 (EUROFUNG)-RELATED"/>
    <property type="match status" value="1"/>
</dbReference>
<dbReference type="InterPro" id="IPR000873">
    <property type="entry name" value="AMP-dep_synth/lig_dom"/>
</dbReference>
<dbReference type="Gene3D" id="3.40.50.12780">
    <property type="entry name" value="N-terminal domain of ligase-like"/>
    <property type="match status" value="1"/>
</dbReference>
<name>A0ABT0GP03_9HYPH</name>
<accession>A0ABT0GP03</accession>
<dbReference type="Pfam" id="PF00501">
    <property type="entry name" value="AMP-binding"/>
    <property type="match status" value="1"/>
</dbReference>
<dbReference type="RefSeq" id="WP_248150666.1">
    <property type="nucleotide sequence ID" value="NZ_JALNMJ010000002.1"/>
</dbReference>
<dbReference type="InterPro" id="IPR020845">
    <property type="entry name" value="AMP-binding_CS"/>
</dbReference>
<sequence>MNLIQDFLSEAQRQPEHIAIIDKAGASISYGDLERYSGGLAATFAQKGVGKGDRVLIGLFPGLDLYAGLAALWRLGAVAVFPEPAMGLAGFRHAARATRPKGLLTGMAIGLLGRILPETRRIPVRLSAKAARVGQVEGCEVLQPEDPALISFTSGSTGLPKAIERSHGLMRAQHEALAPLIASDKEEIDIVAFPAFVLTCIGHGTTAVMPNWNLRRHDRMKPEVLTRLAEKTGATRLLVPPVTVTRLLAADLPKSVHRVMTGGGPLYPDVARKFLAAHPGVGLTNVYGSTEAEPIAHAHLESLSEADWQAAATGQGLPAGTPVREATLRFVDDEILVSGPHVNRGYLDPARNAETKLIEGDIVWHRTGDAGRLDEAGRLWLLGRHGAAQDRLFGFSVETAARLWPGVTGAAFTVDGRGMPVLFLSGDSSRIQDWRQSAEALGAVEVLYADSIPMDRRHRSKPDTRRLLQRFGRE</sequence>
<gene>
    <name evidence="2" type="ORF">M0H32_03290</name>
</gene>
<dbReference type="EMBL" id="JALNMJ010000002">
    <property type="protein sequence ID" value="MCK7611176.1"/>
    <property type="molecule type" value="Genomic_DNA"/>
</dbReference>
<dbReference type="PROSITE" id="PS00455">
    <property type="entry name" value="AMP_BINDING"/>
    <property type="match status" value="1"/>
</dbReference>
<evidence type="ECO:0000259" key="1">
    <source>
        <dbReference type="Pfam" id="PF00501"/>
    </source>
</evidence>
<evidence type="ECO:0000313" key="2">
    <source>
        <dbReference type="EMBL" id="MCK7611176.1"/>
    </source>
</evidence>
<dbReference type="PANTHER" id="PTHR43767">
    <property type="entry name" value="LONG-CHAIN-FATTY-ACID--COA LIGASE"/>
    <property type="match status" value="1"/>
</dbReference>
<dbReference type="SUPFAM" id="SSF56801">
    <property type="entry name" value="Acetyl-CoA synthetase-like"/>
    <property type="match status" value="1"/>
</dbReference>
<dbReference type="Proteomes" id="UP001431221">
    <property type="component" value="Unassembled WGS sequence"/>
</dbReference>
<reference evidence="2" key="1">
    <citation type="submission" date="2022-04" db="EMBL/GenBank/DDBJ databases">
        <title>Roseibium sp. CAU 1639 isolated from mud.</title>
        <authorList>
            <person name="Kim W."/>
        </authorList>
    </citation>
    <scope>NUCLEOTIDE SEQUENCE</scope>
    <source>
        <strain evidence="2">CAU 1639</strain>
    </source>
</reference>
<dbReference type="InterPro" id="IPR050237">
    <property type="entry name" value="ATP-dep_AMP-bd_enzyme"/>
</dbReference>
<dbReference type="InterPro" id="IPR042099">
    <property type="entry name" value="ANL_N_sf"/>
</dbReference>
<evidence type="ECO:0000313" key="3">
    <source>
        <dbReference type="Proteomes" id="UP001431221"/>
    </source>
</evidence>
<organism evidence="2 3">
    <name type="scientific">Roseibium sediminicola</name>
    <dbReference type="NCBI Taxonomy" id="2933272"/>
    <lineage>
        <taxon>Bacteria</taxon>
        <taxon>Pseudomonadati</taxon>
        <taxon>Pseudomonadota</taxon>
        <taxon>Alphaproteobacteria</taxon>
        <taxon>Hyphomicrobiales</taxon>
        <taxon>Stappiaceae</taxon>
        <taxon>Roseibium</taxon>
    </lineage>
</organism>